<keyword evidence="8" id="KW-0812">Transmembrane</keyword>
<feature type="domain" description="GST N-terminal" evidence="19">
    <location>
        <begin position="106"/>
        <end position="178"/>
    </location>
</feature>
<keyword evidence="14" id="KW-0413">Isomerase</keyword>
<dbReference type="InterPro" id="IPR011767">
    <property type="entry name" value="GLR_AS"/>
</dbReference>
<comment type="pathway">
    <text evidence="1">Lipid metabolism; prostaglandin biosynthesis.</text>
</comment>
<dbReference type="InterPro" id="IPR040079">
    <property type="entry name" value="Glutathione_S-Trfase"/>
</dbReference>
<name>A0A8S0Z194_ARCPL</name>
<dbReference type="InterPro" id="IPR034335">
    <property type="entry name" value="PGES2_C"/>
</dbReference>
<dbReference type="InterPro" id="IPR004045">
    <property type="entry name" value="Glutathione_S-Trfase_N"/>
</dbReference>
<dbReference type="Gene3D" id="3.40.30.10">
    <property type="entry name" value="Glutaredoxin"/>
    <property type="match status" value="1"/>
</dbReference>
<evidence type="ECO:0000256" key="4">
    <source>
        <dbReference type="ARBA" id="ARBA00019474"/>
    </source>
</evidence>
<dbReference type="GO" id="GO:0001516">
    <property type="term" value="P:prostaglandin biosynthetic process"/>
    <property type="evidence" value="ECO:0007669"/>
    <property type="project" value="UniProtKB-KW"/>
</dbReference>
<dbReference type="Gene3D" id="6.20.200.30">
    <property type="match status" value="1"/>
</dbReference>
<comment type="catalytic activity">
    <reaction evidence="15">
        <text>prostaglandin H2 = (12S)-hydroxy-(5Z,8E,10E)-heptadecatrienoate + malonaldehyde</text>
        <dbReference type="Rhea" id="RHEA:48644"/>
        <dbReference type="ChEBI" id="CHEBI:57405"/>
        <dbReference type="ChEBI" id="CHEBI:90694"/>
        <dbReference type="ChEBI" id="CHEBI:566274"/>
    </reaction>
    <physiologicalReaction direction="left-to-right" evidence="15">
        <dbReference type="Rhea" id="RHEA:48645"/>
    </physiologicalReaction>
</comment>
<dbReference type="CDD" id="cd03197">
    <property type="entry name" value="GST_C_mPGES2"/>
    <property type="match status" value="1"/>
</dbReference>
<dbReference type="SUPFAM" id="SSF47616">
    <property type="entry name" value="GST C-terminal domain-like"/>
    <property type="match status" value="1"/>
</dbReference>
<evidence type="ECO:0000256" key="3">
    <source>
        <dbReference type="ARBA" id="ARBA00012203"/>
    </source>
</evidence>
<evidence type="ECO:0000256" key="10">
    <source>
        <dbReference type="ARBA" id="ARBA00022989"/>
    </source>
</evidence>
<keyword evidence="5" id="KW-0644">Prostaglandin metabolism</keyword>
<dbReference type="Gene3D" id="1.20.1050.10">
    <property type="match status" value="1"/>
</dbReference>
<evidence type="ECO:0000256" key="9">
    <source>
        <dbReference type="ARBA" id="ARBA00022832"/>
    </source>
</evidence>
<dbReference type="EC" id="5.3.99.3" evidence="3"/>
<evidence type="ECO:0000256" key="12">
    <source>
        <dbReference type="ARBA" id="ARBA00023136"/>
    </source>
</evidence>
<evidence type="ECO:0000256" key="5">
    <source>
        <dbReference type="ARBA" id="ARBA00022501"/>
    </source>
</evidence>
<evidence type="ECO:0000256" key="14">
    <source>
        <dbReference type="ARBA" id="ARBA00023235"/>
    </source>
</evidence>
<keyword evidence="13" id="KW-0275">Fatty acid biosynthesis</keyword>
<evidence type="ECO:0000256" key="15">
    <source>
        <dbReference type="ARBA" id="ARBA00023930"/>
    </source>
</evidence>
<dbReference type="PROSITE" id="PS51354">
    <property type="entry name" value="GLUTAREDOXIN_2"/>
    <property type="match status" value="1"/>
</dbReference>
<comment type="subcellular location">
    <subcellularLocation>
        <location evidence="18">Endomembrane system</location>
        <topology evidence="18">Single-pass membrane protein</topology>
    </subcellularLocation>
</comment>
<dbReference type="Proteomes" id="UP000494106">
    <property type="component" value="Unassembled WGS sequence"/>
</dbReference>
<dbReference type="EMBL" id="CADEBC010000205">
    <property type="protein sequence ID" value="CAB3225428.1"/>
    <property type="molecule type" value="Genomic_DNA"/>
</dbReference>
<reference evidence="20 21" key="1">
    <citation type="submission" date="2020-04" db="EMBL/GenBank/DDBJ databases">
        <authorList>
            <person name="Wallbank WR R."/>
            <person name="Pardo Diaz C."/>
            <person name="Kozak K."/>
            <person name="Martin S."/>
            <person name="Jiggins C."/>
            <person name="Moest M."/>
            <person name="Warren A I."/>
            <person name="Byers J.R.P. K."/>
            <person name="Montejo-Kovacevich G."/>
            <person name="Yen C E."/>
        </authorList>
    </citation>
    <scope>NUCLEOTIDE SEQUENCE [LARGE SCALE GENOMIC DNA]</scope>
</reference>
<comment type="catalytic activity">
    <reaction evidence="16">
        <text>prostaglandin H2 = prostaglandin E2</text>
        <dbReference type="Rhea" id="RHEA:12893"/>
        <dbReference type="ChEBI" id="CHEBI:57405"/>
        <dbReference type="ChEBI" id="CHEBI:606564"/>
        <dbReference type="EC" id="5.3.99.3"/>
    </reaction>
    <physiologicalReaction direction="left-to-right" evidence="16">
        <dbReference type="Rhea" id="RHEA:12894"/>
    </physiologicalReaction>
</comment>
<dbReference type="InterPro" id="IPR034334">
    <property type="entry name" value="PGES2"/>
</dbReference>
<dbReference type="PANTHER" id="PTHR12782">
    <property type="entry name" value="MICROSOMAL PROSTAGLANDIN E SYNTHASE-2"/>
    <property type="match status" value="1"/>
</dbReference>
<keyword evidence="11" id="KW-0443">Lipid metabolism</keyword>
<evidence type="ECO:0000259" key="19">
    <source>
        <dbReference type="Pfam" id="PF13417"/>
    </source>
</evidence>
<evidence type="ECO:0000256" key="11">
    <source>
        <dbReference type="ARBA" id="ARBA00023098"/>
    </source>
</evidence>
<evidence type="ECO:0000256" key="7">
    <source>
        <dbReference type="ARBA" id="ARBA00022585"/>
    </source>
</evidence>
<dbReference type="GO" id="GO:0050220">
    <property type="term" value="F:prostaglandin-E synthase activity"/>
    <property type="evidence" value="ECO:0007669"/>
    <property type="project" value="UniProtKB-EC"/>
</dbReference>
<keyword evidence="6" id="KW-0444">Lipid biosynthesis</keyword>
<dbReference type="PANTHER" id="PTHR12782:SF5">
    <property type="entry name" value="PROSTAGLANDIN E SYNTHASE 2"/>
    <property type="match status" value="1"/>
</dbReference>
<evidence type="ECO:0000256" key="8">
    <source>
        <dbReference type="ARBA" id="ARBA00022692"/>
    </source>
</evidence>
<keyword evidence="21" id="KW-1185">Reference proteome</keyword>
<dbReference type="GO" id="GO:0005739">
    <property type="term" value="C:mitochondrion"/>
    <property type="evidence" value="ECO:0007669"/>
    <property type="project" value="TreeGrafter"/>
</dbReference>
<keyword evidence="9" id="KW-0276">Fatty acid metabolism</keyword>
<proteinExistence type="inferred from homology"/>
<evidence type="ECO:0000256" key="2">
    <source>
        <dbReference type="ARBA" id="ARBA00007409"/>
    </source>
</evidence>
<keyword evidence="10" id="KW-1133">Transmembrane helix</keyword>
<dbReference type="Pfam" id="PF13417">
    <property type="entry name" value="GST_N_3"/>
    <property type="match status" value="1"/>
</dbReference>
<comment type="similarity">
    <text evidence="2">Belongs to the GST superfamily.</text>
</comment>
<gene>
    <name evidence="20" type="ORF">APLA_LOCUS2500</name>
</gene>
<dbReference type="PROSITE" id="PS00195">
    <property type="entry name" value="GLUTAREDOXIN_1"/>
    <property type="match status" value="1"/>
</dbReference>
<evidence type="ECO:0000313" key="21">
    <source>
        <dbReference type="Proteomes" id="UP000494106"/>
    </source>
</evidence>
<dbReference type="AlphaFoldDB" id="A0A8S0Z194"/>
<keyword evidence="7" id="KW-0643">Prostaglandin biosynthesis</keyword>
<dbReference type="InterPro" id="IPR036249">
    <property type="entry name" value="Thioredoxin-like_sf"/>
</dbReference>
<dbReference type="GO" id="GO:0012505">
    <property type="term" value="C:endomembrane system"/>
    <property type="evidence" value="ECO:0007669"/>
    <property type="project" value="UniProtKB-SubCell"/>
</dbReference>
<keyword evidence="12" id="KW-0472">Membrane</keyword>
<evidence type="ECO:0000256" key="17">
    <source>
        <dbReference type="ARBA" id="ARBA00031041"/>
    </source>
</evidence>
<dbReference type="InterPro" id="IPR036282">
    <property type="entry name" value="Glutathione-S-Trfase_C_sf"/>
</dbReference>
<dbReference type="SFLD" id="SFLDG01182">
    <property type="entry name" value="Prostaglandin_E_synthase_like"/>
    <property type="match status" value="1"/>
</dbReference>
<evidence type="ECO:0000313" key="20">
    <source>
        <dbReference type="EMBL" id="CAB3225428.1"/>
    </source>
</evidence>
<evidence type="ECO:0000256" key="1">
    <source>
        <dbReference type="ARBA" id="ARBA00004702"/>
    </source>
</evidence>
<evidence type="ECO:0000256" key="6">
    <source>
        <dbReference type="ARBA" id="ARBA00022516"/>
    </source>
</evidence>
<protein>
    <recommendedName>
        <fullName evidence="4">Prostaglandin E synthase 2</fullName>
        <ecNumber evidence="3">5.3.99.3</ecNumber>
    </recommendedName>
    <alternativeName>
        <fullName evidence="17">Microsomal prostaglandin E synthase 2</fullName>
    </alternativeName>
</protein>
<evidence type="ECO:0000256" key="13">
    <source>
        <dbReference type="ARBA" id="ARBA00023160"/>
    </source>
</evidence>
<dbReference type="SFLD" id="SFLDG01203">
    <property type="entry name" value="Prostaglandin_E_synthase_like1"/>
    <property type="match status" value="1"/>
</dbReference>
<comment type="caution">
    <text evidence="20">The sequence shown here is derived from an EMBL/GenBank/DDBJ whole genome shotgun (WGS) entry which is preliminary data.</text>
</comment>
<accession>A0A8S0Z194</accession>
<dbReference type="SUPFAM" id="SSF52833">
    <property type="entry name" value="Thioredoxin-like"/>
    <property type="match status" value="1"/>
</dbReference>
<dbReference type="OrthoDB" id="423541at2759"/>
<evidence type="ECO:0000256" key="18">
    <source>
        <dbReference type="ARBA" id="ARBA00037847"/>
    </source>
</evidence>
<dbReference type="SFLD" id="SFLDS00019">
    <property type="entry name" value="Glutathione_Transferase_(cytos"/>
    <property type="match status" value="1"/>
</dbReference>
<sequence>MWRPTLTILRKVVLPSFKENVNLSKIFFSTKNRLPKSTAKLTLVSASVGVLVGAAYGGYTHYKVNIKQSSATVKNDEYAFLKEAPKYQAHYKVVNDSDASDLQLILFQYRTCPFCCKVRAYLDSKGLSYEIVEVDAVLRQAIKWSGYKKVPILLAKVDGGYQQLLDSTAIISILETYFKDKTMPLRNIVKFFPVTKYLNDTGKESTDITNKYYVMHSTFVPDEKEKAAEIEEREWRQWADKVLVSTLSPNVYRTMNESLETFQWFEEAGSWRQFFPAWECNLMVYVGAAAMFLIAKRLKARHNIKEDARESLYDAVNAWLSAVKKKGTPFLGGQQPNLADITVFGVLSSIEGCRAFQDLQDNTEINKWYSDIKNTIHRQMGKVIAVHAQA</sequence>
<evidence type="ECO:0000256" key="16">
    <source>
        <dbReference type="ARBA" id="ARBA00023931"/>
    </source>
</evidence>
<organism evidence="20 21">
    <name type="scientific">Arctia plantaginis</name>
    <name type="common">Wood tiger moth</name>
    <name type="synonym">Phalaena plantaginis</name>
    <dbReference type="NCBI Taxonomy" id="874455"/>
    <lineage>
        <taxon>Eukaryota</taxon>
        <taxon>Metazoa</taxon>
        <taxon>Ecdysozoa</taxon>
        <taxon>Arthropoda</taxon>
        <taxon>Hexapoda</taxon>
        <taxon>Insecta</taxon>
        <taxon>Pterygota</taxon>
        <taxon>Neoptera</taxon>
        <taxon>Endopterygota</taxon>
        <taxon>Lepidoptera</taxon>
        <taxon>Glossata</taxon>
        <taxon>Ditrysia</taxon>
        <taxon>Noctuoidea</taxon>
        <taxon>Erebidae</taxon>
        <taxon>Arctiinae</taxon>
        <taxon>Arctia</taxon>
    </lineage>
</organism>